<gene>
    <name evidence="1" type="ORF">LCGC14_0587710</name>
</gene>
<dbReference type="EMBL" id="LAZR01000908">
    <property type="protein sequence ID" value="KKN54878.1"/>
    <property type="molecule type" value="Genomic_DNA"/>
</dbReference>
<accession>A0A0F9UMP6</accession>
<organism evidence="1">
    <name type="scientific">marine sediment metagenome</name>
    <dbReference type="NCBI Taxonomy" id="412755"/>
    <lineage>
        <taxon>unclassified sequences</taxon>
        <taxon>metagenomes</taxon>
        <taxon>ecological metagenomes</taxon>
    </lineage>
</organism>
<name>A0A0F9UMP6_9ZZZZ</name>
<reference evidence="1" key="1">
    <citation type="journal article" date="2015" name="Nature">
        <title>Complex archaea that bridge the gap between prokaryotes and eukaryotes.</title>
        <authorList>
            <person name="Spang A."/>
            <person name="Saw J.H."/>
            <person name="Jorgensen S.L."/>
            <person name="Zaremba-Niedzwiedzka K."/>
            <person name="Martijn J."/>
            <person name="Lind A.E."/>
            <person name="van Eijk R."/>
            <person name="Schleper C."/>
            <person name="Guy L."/>
            <person name="Ettema T.J."/>
        </authorList>
    </citation>
    <scope>NUCLEOTIDE SEQUENCE</scope>
</reference>
<protein>
    <submittedName>
        <fullName evidence="1">Uncharacterized protein</fullName>
    </submittedName>
</protein>
<sequence>MSGVNDTPECELCRRSHRTSSACNGLEVQAARITELEAEVARLKDEQGRYDCTLTDGWVSIDMECDGGADVSCFKHFYEQRISCPSCTKGEAS</sequence>
<evidence type="ECO:0000313" key="1">
    <source>
        <dbReference type="EMBL" id="KKN54878.1"/>
    </source>
</evidence>
<comment type="caution">
    <text evidence="1">The sequence shown here is derived from an EMBL/GenBank/DDBJ whole genome shotgun (WGS) entry which is preliminary data.</text>
</comment>
<proteinExistence type="predicted"/>
<dbReference type="AlphaFoldDB" id="A0A0F9UMP6"/>